<comment type="caution">
    <text evidence="2">The sequence shown here is derived from an EMBL/GenBank/DDBJ whole genome shotgun (WGS) entry which is preliminary data.</text>
</comment>
<dbReference type="RefSeq" id="WP_101342011.1">
    <property type="nucleotide sequence ID" value="NZ_CP090024.1"/>
</dbReference>
<dbReference type="InterPro" id="IPR024633">
    <property type="entry name" value="DnaA_N_dom"/>
</dbReference>
<sequence length="236" mass="25955">MQNARLAGPGAGAEKYDILTALAVKGLSSSGTLQTSILRLVALVTARYNWARGEMAIGQREMAALWSVDERTAKRETRRLIDTGFLVLKVRGVKGRVAVYALDLPAIYAATQEEWGKVGSDFALRMAGRHEPTPQRQVPPQSPDAHVVHVDFSGGSRGASSPWARMMRMLEDANPAHFASWYARLSLVRAERGVVTVCAPSRFAAQYLETHLRRELEHPLRVCFGPDTRCEIVAAS</sequence>
<keyword evidence="3" id="KW-1185">Reference proteome</keyword>
<dbReference type="EMBL" id="QAOT01000047">
    <property type="protein sequence ID" value="PTR06827.1"/>
    <property type="molecule type" value="Genomic_DNA"/>
</dbReference>
<dbReference type="AlphaFoldDB" id="A0A2T5JKD9"/>
<organism evidence="2 3">
    <name type="scientific">Cereibacter azotoformans</name>
    <dbReference type="NCBI Taxonomy" id="43057"/>
    <lineage>
        <taxon>Bacteria</taxon>
        <taxon>Pseudomonadati</taxon>
        <taxon>Pseudomonadota</taxon>
        <taxon>Alphaproteobacteria</taxon>
        <taxon>Rhodobacterales</taxon>
        <taxon>Paracoccaceae</taxon>
        <taxon>Cereibacter</taxon>
    </lineage>
</organism>
<dbReference type="Pfam" id="PF11638">
    <property type="entry name" value="DnaA_N"/>
    <property type="match status" value="1"/>
</dbReference>
<dbReference type="Gene3D" id="3.30.300.180">
    <property type="match status" value="1"/>
</dbReference>
<accession>A0A2T5JKD9</accession>
<reference evidence="2 3" key="1">
    <citation type="submission" date="2018-04" db="EMBL/GenBank/DDBJ databases">
        <title>Genomic Encyclopedia of Type Strains, Phase III (KMG-III): the genomes of soil and plant-associated and newly described type strains.</title>
        <authorList>
            <person name="Whitman W."/>
        </authorList>
    </citation>
    <scope>NUCLEOTIDE SEQUENCE [LARGE SCALE GENOMIC DNA]</scope>
    <source>
        <strain evidence="2 3">KA25</strain>
    </source>
</reference>
<dbReference type="OrthoDB" id="7657434at2"/>
<evidence type="ECO:0000259" key="1">
    <source>
        <dbReference type="Pfam" id="PF11638"/>
    </source>
</evidence>
<protein>
    <recommendedName>
        <fullName evidence="1">DnaA N-terminal domain-containing protein</fullName>
    </recommendedName>
</protein>
<feature type="domain" description="DnaA N-terminal" evidence="1">
    <location>
        <begin position="162"/>
        <end position="218"/>
    </location>
</feature>
<dbReference type="InterPro" id="IPR038454">
    <property type="entry name" value="DnaA_N_sf"/>
</dbReference>
<evidence type="ECO:0000313" key="2">
    <source>
        <dbReference type="EMBL" id="PTR06827.1"/>
    </source>
</evidence>
<name>A0A2T5JKD9_9RHOB</name>
<evidence type="ECO:0000313" key="3">
    <source>
        <dbReference type="Proteomes" id="UP000244060"/>
    </source>
</evidence>
<proteinExistence type="predicted"/>
<dbReference type="Proteomes" id="UP000244060">
    <property type="component" value="Unassembled WGS sequence"/>
</dbReference>
<gene>
    <name evidence="2" type="ORF">C8J28_1473</name>
</gene>